<dbReference type="GO" id="GO:0004842">
    <property type="term" value="F:ubiquitin-protein transferase activity"/>
    <property type="evidence" value="ECO:0007669"/>
    <property type="project" value="TreeGrafter"/>
</dbReference>
<dbReference type="PANTHER" id="PTHR13763">
    <property type="entry name" value="BREAST CANCER TYPE 1 SUSCEPTIBILITY PROTEIN BRCA1"/>
    <property type="match status" value="1"/>
</dbReference>
<evidence type="ECO:0000256" key="4">
    <source>
        <dbReference type="ARBA" id="ARBA00022763"/>
    </source>
</evidence>
<feature type="non-terminal residue" evidence="11">
    <location>
        <position position="1"/>
    </location>
</feature>
<keyword evidence="5 9" id="KW-0863">Zinc-finger</keyword>
<feature type="non-terminal residue" evidence="11">
    <location>
        <position position="87"/>
    </location>
</feature>
<dbReference type="GO" id="GO:0008270">
    <property type="term" value="F:zinc ion binding"/>
    <property type="evidence" value="ECO:0007669"/>
    <property type="project" value="UniProtKB-KW"/>
</dbReference>
<dbReference type="Proteomes" id="UP000664859">
    <property type="component" value="Unassembled WGS sequence"/>
</dbReference>
<name>A0A835YNS0_9STRA</name>
<dbReference type="InterPro" id="IPR031099">
    <property type="entry name" value="BRCA1-associated"/>
</dbReference>
<dbReference type="PANTHER" id="PTHR13763:SF0">
    <property type="entry name" value="BREAST CANCER TYPE 1 SUSCEPTIBILITY PROTEIN"/>
    <property type="match status" value="1"/>
</dbReference>
<evidence type="ECO:0000313" key="11">
    <source>
        <dbReference type="EMBL" id="KAG5178484.1"/>
    </source>
</evidence>
<dbReference type="PROSITE" id="PS50089">
    <property type="entry name" value="ZF_RING_2"/>
    <property type="match status" value="1"/>
</dbReference>
<keyword evidence="8" id="KW-0539">Nucleus</keyword>
<evidence type="ECO:0000256" key="8">
    <source>
        <dbReference type="ARBA" id="ARBA00023242"/>
    </source>
</evidence>
<dbReference type="PROSITE" id="PS00518">
    <property type="entry name" value="ZF_RING_1"/>
    <property type="match status" value="1"/>
</dbReference>
<dbReference type="AlphaFoldDB" id="A0A835YNS0"/>
<dbReference type="InterPro" id="IPR001841">
    <property type="entry name" value="Znf_RING"/>
</dbReference>
<proteinExistence type="predicted"/>
<dbReference type="SUPFAM" id="SSF57850">
    <property type="entry name" value="RING/U-box"/>
    <property type="match status" value="1"/>
</dbReference>
<reference evidence="11" key="1">
    <citation type="submission" date="2021-02" db="EMBL/GenBank/DDBJ databases">
        <title>First Annotated Genome of the Yellow-green Alga Tribonema minus.</title>
        <authorList>
            <person name="Mahan K.M."/>
        </authorList>
    </citation>
    <scope>NUCLEOTIDE SEQUENCE</scope>
    <source>
        <strain evidence="11">UTEX B ZZ1240</strain>
    </source>
</reference>
<keyword evidence="7" id="KW-0234">DNA repair</keyword>
<gene>
    <name evidence="11" type="ORF">JKP88DRAFT_153939</name>
</gene>
<evidence type="ECO:0000256" key="2">
    <source>
        <dbReference type="ARBA" id="ARBA00022723"/>
    </source>
</evidence>
<keyword evidence="12" id="KW-1185">Reference proteome</keyword>
<organism evidence="11 12">
    <name type="scientific">Tribonema minus</name>
    <dbReference type="NCBI Taxonomy" id="303371"/>
    <lineage>
        <taxon>Eukaryota</taxon>
        <taxon>Sar</taxon>
        <taxon>Stramenopiles</taxon>
        <taxon>Ochrophyta</taxon>
        <taxon>PX clade</taxon>
        <taxon>Xanthophyceae</taxon>
        <taxon>Tribonematales</taxon>
        <taxon>Tribonemataceae</taxon>
        <taxon>Tribonema</taxon>
    </lineage>
</organism>
<evidence type="ECO:0000256" key="5">
    <source>
        <dbReference type="ARBA" id="ARBA00022771"/>
    </source>
</evidence>
<dbReference type="GO" id="GO:0000724">
    <property type="term" value="P:double-strand break repair via homologous recombination"/>
    <property type="evidence" value="ECO:0007669"/>
    <property type="project" value="TreeGrafter"/>
</dbReference>
<dbReference type="InterPro" id="IPR017907">
    <property type="entry name" value="Znf_RING_CS"/>
</dbReference>
<evidence type="ECO:0000256" key="9">
    <source>
        <dbReference type="PROSITE-ProRule" id="PRU00175"/>
    </source>
</evidence>
<evidence type="ECO:0000256" key="7">
    <source>
        <dbReference type="ARBA" id="ARBA00023204"/>
    </source>
</evidence>
<keyword evidence="2" id="KW-0479">Metal-binding</keyword>
<dbReference type="GO" id="GO:0005634">
    <property type="term" value="C:nucleus"/>
    <property type="evidence" value="ECO:0007669"/>
    <property type="project" value="UniProtKB-SubCell"/>
</dbReference>
<dbReference type="Pfam" id="PF13920">
    <property type="entry name" value="zf-C3HC4_3"/>
    <property type="match status" value="1"/>
</dbReference>
<keyword evidence="4" id="KW-0227">DNA damage</keyword>
<evidence type="ECO:0000259" key="10">
    <source>
        <dbReference type="PROSITE" id="PS50089"/>
    </source>
</evidence>
<evidence type="ECO:0000313" key="12">
    <source>
        <dbReference type="Proteomes" id="UP000664859"/>
    </source>
</evidence>
<comment type="subcellular location">
    <subcellularLocation>
        <location evidence="1">Nucleus</location>
    </subcellularLocation>
</comment>
<dbReference type="Gene3D" id="3.30.40.10">
    <property type="entry name" value="Zinc/RING finger domain, C3HC4 (zinc finger)"/>
    <property type="match status" value="1"/>
</dbReference>
<dbReference type="OrthoDB" id="9049620at2759"/>
<dbReference type="EMBL" id="JAFCMP010000514">
    <property type="protein sequence ID" value="KAG5178484.1"/>
    <property type="molecule type" value="Genomic_DNA"/>
</dbReference>
<dbReference type="GO" id="GO:0045944">
    <property type="term" value="P:positive regulation of transcription by RNA polymerase II"/>
    <property type="evidence" value="ECO:0007669"/>
    <property type="project" value="TreeGrafter"/>
</dbReference>
<evidence type="ECO:0000256" key="3">
    <source>
        <dbReference type="ARBA" id="ARBA00022737"/>
    </source>
</evidence>
<dbReference type="SMART" id="SM00184">
    <property type="entry name" value="RING"/>
    <property type="match status" value="1"/>
</dbReference>
<evidence type="ECO:0000256" key="6">
    <source>
        <dbReference type="ARBA" id="ARBA00022833"/>
    </source>
</evidence>
<accession>A0A835YNS0</accession>
<keyword evidence="6" id="KW-0862">Zinc</keyword>
<comment type="caution">
    <text evidence="11">The sequence shown here is derived from an EMBL/GenBank/DDBJ whole genome shotgun (WGS) entry which is preliminary data.</text>
</comment>
<dbReference type="InterPro" id="IPR013083">
    <property type="entry name" value="Znf_RING/FYVE/PHD"/>
</dbReference>
<evidence type="ECO:0000256" key="1">
    <source>
        <dbReference type="ARBA" id="ARBA00004123"/>
    </source>
</evidence>
<feature type="domain" description="RING-type" evidence="10">
    <location>
        <begin position="7"/>
        <end position="47"/>
    </location>
</feature>
<protein>
    <recommendedName>
        <fullName evidence="10">RING-type domain-containing protein</fullName>
    </recommendedName>
</protein>
<sequence>FGEELKCPVCLSYFNNPTNLPCNHPLCEQCALQILANTTHNCCPTCRQEFNKRQLGRNVWIQNVMTAFQACMGEFGLALTQSESPPP</sequence>
<keyword evidence="3" id="KW-0677">Repeat</keyword>